<dbReference type="PANTHER" id="PTHR28096:SF1">
    <property type="entry name" value="PROTEIN FAF1"/>
    <property type="match status" value="1"/>
</dbReference>
<feature type="compositionally biased region" description="Acidic residues" evidence="1">
    <location>
        <begin position="47"/>
        <end position="63"/>
    </location>
</feature>
<organism evidence="2 3">
    <name type="scientific">Lachancea quebecensis</name>
    <dbReference type="NCBI Taxonomy" id="1654605"/>
    <lineage>
        <taxon>Eukaryota</taxon>
        <taxon>Fungi</taxon>
        <taxon>Dikarya</taxon>
        <taxon>Ascomycota</taxon>
        <taxon>Saccharomycotina</taxon>
        <taxon>Saccharomycetes</taxon>
        <taxon>Saccharomycetales</taxon>
        <taxon>Saccharomycetaceae</taxon>
        <taxon>Lachancea</taxon>
    </lineage>
</organism>
<gene>
    <name evidence="2" type="ORF">LAQU0_S10e03268g</name>
</gene>
<protein>
    <submittedName>
        <fullName evidence="2">LAQU0S10e03268g1_1</fullName>
    </submittedName>
</protein>
<dbReference type="AlphaFoldDB" id="A0A0P1KTJ8"/>
<dbReference type="GO" id="GO:0000462">
    <property type="term" value="P:maturation of SSU-rRNA from tricistronic rRNA transcript (SSU-rRNA, 5.8S rRNA, LSU-rRNA)"/>
    <property type="evidence" value="ECO:0007669"/>
    <property type="project" value="TreeGrafter"/>
</dbReference>
<feature type="compositionally biased region" description="Basic and acidic residues" evidence="1">
    <location>
        <begin position="119"/>
        <end position="138"/>
    </location>
</feature>
<dbReference type="InterPro" id="IPR053030">
    <property type="entry name" value="Ribosomal_biogenesis_FAF1-like"/>
</dbReference>
<feature type="region of interest" description="Disordered" evidence="1">
    <location>
        <begin position="270"/>
        <end position="334"/>
    </location>
</feature>
<evidence type="ECO:0000313" key="3">
    <source>
        <dbReference type="Proteomes" id="UP000236544"/>
    </source>
</evidence>
<evidence type="ECO:0000313" key="2">
    <source>
        <dbReference type="EMBL" id="CUS23563.1"/>
    </source>
</evidence>
<reference evidence="3" key="1">
    <citation type="submission" date="2015-10" db="EMBL/GenBank/DDBJ databases">
        <authorList>
            <person name="Devillers H."/>
        </authorList>
    </citation>
    <scope>NUCLEOTIDE SEQUENCE [LARGE SCALE GENOMIC DNA]</scope>
</reference>
<dbReference type="GO" id="GO:0005730">
    <property type="term" value="C:nucleolus"/>
    <property type="evidence" value="ECO:0007669"/>
    <property type="project" value="TreeGrafter"/>
</dbReference>
<name>A0A0P1KTJ8_9SACH</name>
<dbReference type="Proteomes" id="UP000236544">
    <property type="component" value="Unassembled WGS sequence"/>
</dbReference>
<dbReference type="PANTHER" id="PTHR28096">
    <property type="entry name" value="PROTEIN FAF1"/>
    <property type="match status" value="1"/>
</dbReference>
<sequence length="334" mass="37050">MSDDDYAKQLEIQRKAFEAQFGSLEAMGFEDKTKNETNENSSSVEAPESEEETGDNSSEEAESDTSFHGFSDDDSSTKKTTANGASRAPRVIKFGGVTDAYVPPSRKEQKLLRLGKAPVRKESSLEEDVRSDAHHGGSDGEGNVEAENLHNDLELQRFLKESHLLSAFGSTPSGADLTLQTMDNVEYKDDAVFGKARARTLEMRLQNLSSTNGHSRKLEKVPMNIRKGMVQKHTKRIQQHEHEAREAGVVLSKVKKGEFRKIDRTYRNDIERRIGSGQSAADPQRTKHRQRGLQVSSVGRSTRNGLVISSQEIKAINGSSGPKRAGGSKHKRRR</sequence>
<feature type="compositionally biased region" description="Polar residues" evidence="1">
    <location>
        <begin position="293"/>
        <end position="320"/>
    </location>
</feature>
<proteinExistence type="predicted"/>
<dbReference type="EMBL" id="LN890547">
    <property type="protein sequence ID" value="CUS23563.1"/>
    <property type="molecule type" value="Genomic_DNA"/>
</dbReference>
<dbReference type="OrthoDB" id="5556956at2759"/>
<evidence type="ECO:0000256" key="1">
    <source>
        <dbReference type="SAM" id="MobiDB-lite"/>
    </source>
</evidence>
<feature type="region of interest" description="Disordered" evidence="1">
    <location>
        <begin position="22"/>
        <end position="145"/>
    </location>
</feature>
<keyword evidence="3" id="KW-1185">Reference proteome</keyword>
<accession>A0A0P1KTJ8</accession>